<dbReference type="PANTHER" id="PTHR31718:SF31">
    <property type="entry name" value="OS01G0172800 PROTEIN"/>
    <property type="match status" value="1"/>
</dbReference>
<accession>A0AAP0P764</accession>
<feature type="chain" id="PRO_5043014235" evidence="1">
    <location>
        <begin position="23"/>
        <end position="176"/>
    </location>
</feature>
<keyword evidence="3" id="KW-1185">Reference proteome</keyword>
<gene>
    <name evidence="2" type="ORF">Sjap_011177</name>
</gene>
<dbReference type="AlphaFoldDB" id="A0AAP0P764"/>
<name>A0AAP0P764_9MAGN</name>
<proteinExistence type="predicted"/>
<keyword evidence="1" id="KW-0732">Signal</keyword>
<feature type="signal peptide" evidence="1">
    <location>
        <begin position="1"/>
        <end position="22"/>
    </location>
</feature>
<comment type="caution">
    <text evidence="2">The sequence shown here is derived from an EMBL/GenBank/DDBJ whole genome shotgun (WGS) entry which is preliminary data.</text>
</comment>
<dbReference type="EMBL" id="JBBNAE010000004">
    <property type="protein sequence ID" value="KAK9130690.1"/>
    <property type="molecule type" value="Genomic_DNA"/>
</dbReference>
<sequence>MEFQISIILYIVLLPFLTQSQSADIPPPIPLPIQPPIKAHNYSNQNQIPLRSCSYTVRIKTSCSSPTYTRDQISLAFGDAYGNQVYEPRLDDPASGAFERCSTDTYRVTGRCLRGSVCYAYLMRRGHDGWVPETVTVDSGHYYGMITFYYNIFLPDGVWMLANRCNSVAATPTAAM</sequence>
<dbReference type="InterPro" id="IPR036392">
    <property type="entry name" value="PLAT/LH2_dom_sf"/>
</dbReference>
<dbReference type="CDD" id="cd00113">
    <property type="entry name" value="PLAT"/>
    <property type="match status" value="1"/>
</dbReference>
<dbReference type="Pfam" id="PF06232">
    <property type="entry name" value="ATS3"/>
    <property type="match status" value="1"/>
</dbReference>
<protein>
    <submittedName>
        <fullName evidence="2">Uncharacterized protein</fullName>
    </submittedName>
</protein>
<evidence type="ECO:0000313" key="3">
    <source>
        <dbReference type="Proteomes" id="UP001417504"/>
    </source>
</evidence>
<dbReference type="SUPFAM" id="SSF49723">
    <property type="entry name" value="Lipase/lipooxygenase domain (PLAT/LH2 domain)"/>
    <property type="match status" value="1"/>
</dbReference>
<dbReference type="Gene3D" id="2.60.60.20">
    <property type="entry name" value="PLAT/LH2 domain"/>
    <property type="match status" value="1"/>
</dbReference>
<evidence type="ECO:0000256" key="1">
    <source>
        <dbReference type="SAM" id="SignalP"/>
    </source>
</evidence>
<reference evidence="2 3" key="1">
    <citation type="submission" date="2024-01" db="EMBL/GenBank/DDBJ databases">
        <title>Genome assemblies of Stephania.</title>
        <authorList>
            <person name="Yang L."/>
        </authorList>
    </citation>
    <scope>NUCLEOTIDE SEQUENCE [LARGE SCALE GENOMIC DNA]</scope>
    <source>
        <strain evidence="2">QJT</strain>
        <tissue evidence="2">Leaf</tissue>
    </source>
</reference>
<dbReference type="PANTHER" id="PTHR31718">
    <property type="entry name" value="PLAT DOMAIN-CONTAINING PROTEIN"/>
    <property type="match status" value="1"/>
</dbReference>
<dbReference type="InterPro" id="IPR010417">
    <property type="entry name" value="Embryo-specific_ATS3"/>
</dbReference>
<evidence type="ECO:0000313" key="2">
    <source>
        <dbReference type="EMBL" id="KAK9130690.1"/>
    </source>
</evidence>
<organism evidence="2 3">
    <name type="scientific">Stephania japonica</name>
    <dbReference type="NCBI Taxonomy" id="461633"/>
    <lineage>
        <taxon>Eukaryota</taxon>
        <taxon>Viridiplantae</taxon>
        <taxon>Streptophyta</taxon>
        <taxon>Embryophyta</taxon>
        <taxon>Tracheophyta</taxon>
        <taxon>Spermatophyta</taxon>
        <taxon>Magnoliopsida</taxon>
        <taxon>Ranunculales</taxon>
        <taxon>Menispermaceae</taxon>
        <taxon>Menispermoideae</taxon>
        <taxon>Cissampelideae</taxon>
        <taxon>Stephania</taxon>
    </lineage>
</organism>
<dbReference type="Proteomes" id="UP001417504">
    <property type="component" value="Unassembled WGS sequence"/>
</dbReference>